<proteinExistence type="predicted"/>
<dbReference type="GO" id="GO:0003723">
    <property type="term" value="F:RNA binding"/>
    <property type="evidence" value="ECO:0007669"/>
    <property type="project" value="InterPro"/>
</dbReference>
<evidence type="ECO:0000313" key="3">
    <source>
        <dbReference type="WBParaSite" id="Gr19_v10_g14868.t1"/>
    </source>
</evidence>
<dbReference type="AlphaFoldDB" id="A0A914H7Z3"/>
<sequence length="185" mass="21142">MVLVSEFTAKHLNCPTKSLPDRLNHPEDRISTLRTLIGRKVRTTYKDRNGMSKVFFIGGISTKGAALTPAYGRLCQPYNVNIAAHFYARHRIRLHHPYIPCIIERFPGGGEDRFYPMELLELIEEKEEGASASWLGQMFKEIDDRPEQRPTSSSSSNDSALRFRIDEEADNNGRDECTQASYTCW</sequence>
<dbReference type="SUPFAM" id="SSF101690">
    <property type="entry name" value="PAZ domain"/>
    <property type="match status" value="1"/>
</dbReference>
<dbReference type="InterPro" id="IPR003100">
    <property type="entry name" value="PAZ_dom"/>
</dbReference>
<dbReference type="InterPro" id="IPR036085">
    <property type="entry name" value="PAZ_dom_sf"/>
</dbReference>
<dbReference type="Gene3D" id="2.170.260.10">
    <property type="entry name" value="paz domain"/>
    <property type="match status" value="1"/>
</dbReference>
<feature type="domain" description="PAZ" evidence="1">
    <location>
        <begin position="3"/>
        <end position="124"/>
    </location>
</feature>
<evidence type="ECO:0000313" key="2">
    <source>
        <dbReference type="Proteomes" id="UP000887572"/>
    </source>
</evidence>
<dbReference type="Proteomes" id="UP000887572">
    <property type="component" value="Unplaced"/>
</dbReference>
<reference evidence="3" key="1">
    <citation type="submission" date="2022-11" db="UniProtKB">
        <authorList>
            <consortium name="WormBaseParasite"/>
        </authorList>
    </citation>
    <scope>IDENTIFICATION</scope>
</reference>
<evidence type="ECO:0000259" key="1">
    <source>
        <dbReference type="PROSITE" id="PS50821"/>
    </source>
</evidence>
<keyword evidence="2" id="KW-1185">Reference proteome</keyword>
<accession>A0A914H7Z3</accession>
<dbReference type="PROSITE" id="PS50821">
    <property type="entry name" value="PAZ"/>
    <property type="match status" value="1"/>
</dbReference>
<protein>
    <submittedName>
        <fullName evidence="3">PAZ domain-containing protein</fullName>
    </submittedName>
</protein>
<organism evidence="2 3">
    <name type="scientific">Globodera rostochiensis</name>
    <name type="common">Golden nematode worm</name>
    <name type="synonym">Heterodera rostochiensis</name>
    <dbReference type="NCBI Taxonomy" id="31243"/>
    <lineage>
        <taxon>Eukaryota</taxon>
        <taxon>Metazoa</taxon>
        <taxon>Ecdysozoa</taxon>
        <taxon>Nematoda</taxon>
        <taxon>Chromadorea</taxon>
        <taxon>Rhabditida</taxon>
        <taxon>Tylenchina</taxon>
        <taxon>Tylenchomorpha</taxon>
        <taxon>Tylenchoidea</taxon>
        <taxon>Heteroderidae</taxon>
        <taxon>Heteroderinae</taxon>
        <taxon>Globodera</taxon>
    </lineage>
</organism>
<name>A0A914H7Z3_GLORO</name>
<dbReference type="WBParaSite" id="Gr19_v10_g14868.t1">
    <property type="protein sequence ID" value="Gr19_v10_g14868.t1"/>
    <property type="gene ID" value="Gr19_v10_g14868"/>
</dbReference>